<dbReference type="AlphaFoldDB" id="A0A061FKI1"/>
<dbReference type="InterPro" id="IPR000719">
    <property type="entry name" value="Prot_kinase_dom"/>
</dbReference>
<accession>A0A061FKI1</accession>
<dbReference type="PROSITE" id="PS00108">
    <property type="entry name" value="PROTEIN_KINASE_ST"/>
    <property type="match status" value="1"/>
</dbReference>
<dbReference type="InterPro" id="IPR051564">
    <property type="entry name" value="LRR_receptor-like_kinase"/>
</dbReference>
<protein>
    <submittedName>
        <fullName evidence="2">Leucine-rich repeat protein kinase family protein, putative</fullName>
    </submittedName>
</protein>
<dbReference type="PANTHER" id="PTHR48055:SF55">
    <property type="entry name" value="PROTEIN KINASE DOMAIN-CONTAINING PROTEIN"/>
    <property type="match status" value="1"/>
</dbReference>
<reference evidence="2 3" key="1">
    <citation type="journal article" date="2013" name="Genome Biol.">
        <title>The genome sequence of the most widely cultivated cacao type and its use to identify candidate genes regulating pod color.</title>
        <authorList>
            <person name="Motamayor J.C."/>
            <person name="Mockaitis K."/>
            <person name="Schmutz J."/>
            <person name="Haiminen N."/>
            <person name="Iii D.L."/>
            <person name="Cornejo O."/>
            <person name="Findley S.D."/>
            <person name="Zheng P."/>
            <person name="Utro F."/>
            <person name="Royaert S."/>
            <person name="Saski C."/>
            <person name="Jenkins J."/>
            <person name="Podicheti R."/>
            <person name="Zhao M."/>
            <person name="Scheffler B.E."/>
            <person name="Stack J.C."/>
            <person name="Feltus F.A."/>
            <person name="Mustiga G.M."/>
            <person name="Amores F."/>
            <person name="Phillips W."/>
            <person name="Marelli J.P."/>
            <person name="May G.D."/>
            <person name="Shapiro H."/>
            <person name="Ma J."/>
            <person name="Bustamante C.D."/>
            <person name="Schnell R.J."/>
            <person name="Main D."/>
            <person name="Gilbert D."/>
            <person name="Parida L."/>
            <person name="Kuhn D.N."/>
        </authorList>
    </citation>
    <scope>NUCLEOTIDE SEQUENCE [LARGE SCALE GENOMIC DNA]</scope>
    <source>
        <strain evidence="3">cv. Matina 1-6</strain>
    </source>
</reference>
<dbReference type="InterPro" id="IPR008271">
    <property type="entry name" value="Ser/Thr_kinase_AS"/>
</dbReference>
<dbReference type="OMA" id="DGMNIAN"/>
<dbReference type="eggNOG" id="ENOG502QPYS">
    <property type="taxonomic scope" value="Eukaryota"/>
</dbReference>
<dbReference type="SUPFAM" id="SSF56112">
    <property type="entry name" value="Protein kinase-like (PK-like)"/>
    <property type="match status" value="1"/>
</dbReference>
<dbReference type="GO" id="GO:0005524">
    <property type="term" value="F:ATP binding"/>
    <property type="evidence" value="ECO:0007669"/>
    <property type="project" value="InterPro"/>
</dbReference>
<dbReference type="Gene3D" id="1.10.510.10">
    <property type="entry name" value="Transferase(Phosphotransferase) domain 1"/>
    <property type="match status" value="2"/>
</dbReference>
<organism evidence="2 3">
    <name type="scientific">Theobroma cacao</name>
    <name type="common">Cacao</name>
    <name type="synonym">Cocoa</name>
    <dbReference type="NCBI Taxonomy" id="3641"/>
    <lineage>
        <taxon>Eukaryota</taxon>
        <taxon>Viridiplantae</taxon>
        <taxon>Streptophyta</taxon>
        <taxon>Embryophyta</taxon>
        <taxon>Tracheophyta</taxon>
        <taxon>Spermatophyta</taxon>
        <taxon>Magnoliopsida</taxon>
        <taxon>eudicotyledons</taxon>
        <taxon>Gunneridae</taxon>
        <taxon>Pentapetalae</taxon>
        <taxon>rosids</taxon>
        <taxon>malvids</taxon>
        <taxon>Malvales</taxon>
        <taxon>Malvaceae</taxon>
        <taxon>Byttnerioideae</taxon>
        <taxon>Theobroma</taxon>
    </lineage>
</organism>
<name>A0A061FKI1_THECC</name>
<dbReference type="InterPro" id="IPR011009">
    <property type="entry name" value="Kinase-like_dom_sf"/>
</dbReference>
<dbReference type="HOGENOM" id="CLU_000288_21_4_1"/>
<evidence type="ECO:0000313" key="2">
    <source>
        <dbReference type="EMBL" id="EOY17835.1"/>
    </source>
</evidence>
<dbReference type="PROSITE" id="PS50011">
    <property type="entry name" value="PROTEIN_KINASE_DOM"/>
    <property type="match status" value="1"/>
</dbReference>
<keyword evidence="2" id="KW-0808">Transferase</keyword>
<dbReference type="Proteomes" id="UP000026915">
    <property type="component" value="Chromosome 10"/>
</dbReference>
<keyword evidence="3" id="KW-1185">Reference proteome</keyword>
<dbReference type="InParanoid" id="A0A061FKI1"/>
<dbReference type="GO" id="GO:0004672">
    <property type="term" value="F:protein kinase activity"/>
    <property type="evidence" value="ECO:0007669"/>
    <property type="project" value="InterPro"/>
</dbReference>
<evidence type="ECO:0000259" key="1">
    <source>
        <dbReference type="PROSITE" id="PS50011"/>
    </source>
</evidence>
<dbReference type="EMBL" id="CM001888">
    <property type="protein sequence ID" value="EOY17835.1"/>
    <property type="molecule type" value="Genomic_DNA"/>
</dbReference>
<gene>
    <name evidence="2" type="ORF">TCM_042541</name>
</gene>
<sequence>MNEADKAPKELKFSQRLNITVDVACALQYLHHHCETSIVHCDLKLSNILLDDEMIGHVGDFGLTNIMSTDLQSYSTSLSSSLKGTIGYVAPGKRPTDEMCKEDLNLHNYVKLPLPERLAEVIDPILHQDIARGGETATSNSSNKNNQRDERFLQCLISIFSIGVTCSAKSPSKQMNMTNVTSELVSIRVKLLPTRLLH</sequence>
<feature type="domain" description="Protein kinase" evidence="1">
    <location>
        <begin position="1"/>
        <end position="198"/>
    </location>
</feature>
<dbReference type="PANTHER" id="PTHR48055">
    <property type="entry name" value="LEUCINE-RICH REPEAT RECEPTOR PROTEIN KINASE EMS1"/>
    <property type="match status" value="1"/>
</dbReference>
<keyword evidence="2" id="KW-0418">Kinase</keyword>
<evidence type="ECO:0000313" key="3">
    <source>
        <dbReference type="Proteomes" id="UP000026915"/>
    </source>
</evidence>
<proteinExistence type="predicted"/>
<dbReference type="Pfam" id="PF00069">
    <property type="entry name" value="Pkinase"/>
    <property type="match status" value="1"/>
</dbReference>
<dbReference type="Gramene" id="EOY17835">
    <property type="protein sequence ID" value="EOY17835"/>
    <property type="gene ID" value="TCM_042541"/>
</dbReference>